<dbReference type="Pfam" id="PF10282">
    <property type="entry name" value="Lactonase"/>
    <property type="match status" value="1"/>
</dbReference>
<proteinExistence type="inferred from homology"/>
<comment type="caution">
    <text evidence="3">The sequence shown here is derived from an EMBL/GenBank/DDBJ whole genome shotgun (WGS) entry which is preliminary data.</text>
</comment>
<sequence length="382" mass="40110">MRQKRVIALVFAAATMLAATGQATADGRSHHWDIDHARAVFVQTNKPKSAGGNTIRVFKRADNGRLKAAGEFKTGGNGGAVAGAPTDALASQGSLVYDGRLLFAVNAGSNTITLFRVRGTELERLQVIRSGGLLPVGIAVHHGLVYVLNAGGDGAVQGFRLGHDRLHRIAGAHRSLDLGNPERPNFLRSPAQVGVDPHGRFVLVTTKTNDTVLAFRVGHGGRLARRPVSTADSNGPFAFTFDTRRTLLLVGAVTNTLTRHRLDRGGSLRQIGAPVPNGQQASCWIQRVGNFYYVANTASSTVSSYRVKNGKPVLLNGTAATIPGGGTIDMTASGRFLYVQNATAGNVQGYAVNGDGSLRLVTTATGLPRFANGIGMEGIAAS</sequence>
<dbReference type="InterPro" id="IPR019405">
    <property type="entry name" value="Lactonase_7-beta_prop"/>
</dbReference>
<evidence type="ECO:0000256" key="1">
    <source>
        <dbReference type="ARBA" id="ARBA00005564"/>
    </source>
</evidence>
<dbReference type="Proteomes" id="UP000666915">
    <property type="component" value="Unassembled WGS sequence"/>
</dbReference>
<keyword evidence="2" id="KW-0732">Signal</keyword>
<evidence type="ECO:0000313" key="4">
    <source>
        <dbReference type="Proteomes" id="UP000666915"/>
    </source>
</evidence>
<name>A0ABS3QVP3_9ACTN</name>
<dbReference type="EMBL" id="JAGEOK010000006">
    <property type="protein sequence ID" value="MBO2438060.1"/>
    <property type="molecule type" value="Genomic_DNA"/>
</dbReference>
<dbReference type="SUPFAM" id="SSF50974">
    <property type="entry name" value="Nitrous oxide reductase, N-terminal domain"/>
    <property type="match status" value="1"/>
</dbReference>
<dbReference type="Gene3D" id="2.130.10.10">
    <property type="entry name" value="YVTN repeat-like/Quinoprotein amine dehydrogenase"/>
    <property type="match status" value="2"/>
</dbReference>
<feature type="signal peptide" evidence="2">
    <location>
        <begin position="1"/>
        <end position="25"/>
    </location>
</feature>
<evidence type="ECO:0000313" key="3">
    <source>
        <dbReference type="EMBL" id="MBO2438060.1"/>
    </source>
</evidence>
<dbReference type="RefSeq" id="WP_208266393.1">
    <property type="nucleotide sequence ID" value="NZ_BAAAGM010000018.1"/>
</dbReference>
<protein>
    <submittedName>
        <fullName evidence="3">Beta-propeller fold lactonase family protein</fullName>
    </submittedName>
</protein>
<dbReference type="PANTHER" id="PTHR30344:SF1">
    <property type="entry name" value="6-PHOSPHOGLUCONOLACTONASE"/>
    <property type="match status" value="1"/>
</dbReference>
<comment type="similarity">
    <text evidence="1">Belongs to the cycloisomerase 2 family.</text>
</comment>
<keyword evidence="4" id="KW-1185">Reference proteome</keyword>
<evidence type="ECO:0000256" key="2">
    <source>
        <dbReference type="SAM" id="SignalP"/>
    </source>
</evidence>
<dbReference type="InterPro" id="IPR015943">
    <property type="entry name" value="WD40/YVTN_repeat-like_dom_sf"/>
</dbReference>
<organism evidence="3 4">
    <name type="scientific">Actinomadura nitritigenes</name>
    <dbReference type="NCBI Taxonomy" id="134602"/>
    <lineage>
        <taxon>Bacteria</taxon>
        <taxon>Bacillati</taxon>
        <taxon>Actinomycetota</taxon>
        <taxon>Actinomycetes</taxon>
        <taxon>Streptosporangiales</taxon>
        <taxon>Thermomonosporaceae</taxon>
        <taxon>Actinomadura</taxon>
    </lineage>
</organism>
<gene>
    <name evidence="3" type="ORF">J4557_11060</name>
</gene>
<dbReference type="PANTHER" id="PTHR30344">
    <property type="entry name" value="6-PHOSPHOGLUCONOLACTONASE-RELATED"/>
    <property type="match status" value="1"/>
</dbReference>
<feature type="chain" id="PRO_5045088476" evidence="2">
    <location>
        <begin position="26"/>
        <end position="382"/>
    </location>
</feature>
<reference evidence="3 4" key="1">
    <citation type="submission" date="2021-03" db="EMBL/GenBank/DDBJ databases">
        <authorList>
            <person name="Kanchanasin P."/>
            <person name="Saeng-In P."/>
            <person name="Phongsopitanun W."/>
            <person name="Yuki M."/>
            <person name="Kudo T."/>
            <person name="Ohkuma M."/>
            <person name="Tanasupawat S."/>
        </authorList>
    </citation>
    <scope>NUCLEOTIDE SEQUENCE [LARGE SCALE GENOMIC DNA]</scope>
    <source>
        <strain evidence="3 4">L46</strain>
    </source>
</reference>
<dbReference type="InterPro" id="IPR011045">
    <property type="entry name" value="N2O_reductase_N"/>
</dbReference>
<dbReference type="InterPro" id="IPR050282">
    <property type="entry name" value="Cycloisomerase_2"/>
</dbReference>
<accession>A0ABS3QVP3</accession>